<dbReference type="Proteomes" id="UP000434172">
    <property type="component" value="Unassembled WGS sequence"/>
</dbReference>
<evidence type="ECO:0000313" key="2">
    <source>
        <dbReference type="EMBL" id="KAF0322747.1"/>
    </source>
</evidence>
<protein>
    <recommendedName>
        <fullName evidence="1">Heterokaryon incompatibility domain-containing protein</fullName>
    </recommendedName>
</protein>
<feature type="domain" description="Heterokaryon incompatibility" evidence="1">
    <location>
        <begin position="66"/>
        <end position="166"/>
    </location>
</feature>
<dbReference type="InterPro" id="IPR010730">
    <property type="entry name" value="HET"/>
</dbReference>
<accession>A0A8H3ZPA0</accession>
<dbReference type="PANTHER" id="PTHR24148:SF73">
    <property type="entry name" value="HET DOMAIN PROTEIN (AFU_ORTHOLOGUE AFUA_8G01020)"/>
    <property type="match status" value="1"/>
</dbReference>
<dbReference type="AlphaFoldDB" id="A0A8H3ZPA0"/>
<comment type="caution">
    <text evidence="2">The sequence shown here is derived from an EMBL/GenBank/DDBJ whole genome shotgun (WGS) entry which is preliminary data.</text>
</comment>
<dbReference type="PANTHER" id="PTHR24148">
    <property type="entry name" value="ANKYRIN REPEAT DOMAIN-CONTAINING PROTEIN 39 HOMOLOG-RELATED"/>
    <property type="match status" value="1"/>
</dbReference>
<evidence type="ECO:0000313" key="3">
    <source>
        <dbReference type="Proteomes" id="UP000434172"/>
    </source>
</evidence>
<dbReference type="InterPro" id="IPR052895">
    <property type="entry name" value="HetReg/Transcr_Mod"/>
</dbReference>
<proteinExistence type="predicted"/>
<evidence type="ECO:0000259" key="1">
    <source>
        <dbReference type="Pfam" id="PF06985"/>
    </source>
</evidence>
<keyword evidence="3" id="KW-1185">Reference proteome</keyword>
<gene>
    <name evidence="2" type="ORF">GQ607_009988</name>
</gene>
<dbReference type="EMBL" id="WOWK01000058">
    <property type="protein sequence ID" value="KAF0322747.1"/>
    <property type="molecule type" value="Genomic_DNA"/>
</dbReference>
<dbReference type="OrthoDB" id="2157530at2759"/>
<sequence length="421" mass="47016">MELMSLLPPVDDSVANPPGDLYSTLPLPRGSRSIRVLEIDNSWNGDPQSPIHGNLRIMKLSDKPDFNALSYVWGTFDCPPQTIIIGHHDIPVSSNCWSALMHLRTRFGAIAVWIDAICINQGDIKEKEDQVPLMGEIYSLARNVYIWLGEGTPESDQAIDYLSQAGFQKYLPATTGLDPAIYCNPANLEEMWLKPSQLFGRVGNNATPGSDPWWVLHDDDRLVVRGRKINRVDWCGGPFEHIDTVMDYSGTHLHNIIILRDQHRANVERVNAGWGSVFVDTSLRRIHYVDMTEKLARFSNFEHLWALWDGLVRSGDNILLSDVLESMLATPELMEFHTSICNEMAKKGRSVFVTAPHPLATGNCPANTKVGDVIFLVAGVPMPLVLREVSGSDNYQLIGFALVDALMWGQGWGDVVEDDLQ</sequence>
<name>A0A8H3ZPA0_9PEZI</name>
<organism evidence="2 3">
    <name type="scientific">Colletotrichum asianum</name>
    <dbReference type="NCBI Taxonomy" id="702518"/>
    <lineage>
        <taxon>Eukaryota</taxon>
        <taxon>Fungi</taxon>
        <taxon>Dikarya</taxon>
        <taxon>Ascomycota</taxon>
        <taxon>Pezizomycotina</taxon>
        <taxon>Sordariomycetes</taxon>
        <taxon>Hypocreomycetidae</taxon>
        <taxon>Glomerellales</taxon>
        <taxon>Glomerellaceae</taxon>
        <taxon>Colletotrichum</taxon>
        <taxon>Colletotrichum gloeosporioides species complex</taxon>
    </lineage>
</organism>
<reference evidence="2 3" key="1">
    <citation type="submission" date="2019-12" db="EMBL/GenBank/DDBJ databases">
        <title>A genome sequence resource for the geographically widespread anthracnose pathogen Colletotrichum asianum.</title>
        <authorList>
            <person name="Meng Y."/>
        </authorList>
    </citation>
    <scope>NUCLEOTIDE SEQUENCE [LARGE SCALE GENOMIC DNA]</scope>
    <source>
        <strain evidence="2 3">ICMP 18580</strain>
    </source>
</reference>
<dbReference type="Pfam" id="PF06985">
    <property type="entry name" value="HET"/>
    <property type="match status" value="1"/>
</dbReference>